<dbReference type="InterPro" id="IPR013325">
    <property type="entry name" value="RNA_pol_sigma_r2"/>
</dbReference>
<dbReference type="NCBIfam" id="TIGR02937">
    <property type="entry name" value="sigma70-ECF"/>
    <property type="match status" value="1"/>
</dbReference>
<dbReference type="InterPro" id="IPR039425">
    <property type="entry name" value="RNA_pol_sigma-70-like"/>
</dbReference>
<dbReference type="PANTHER" id="PTHR43133">
    <property type="entry name" value="RNA POLYMERASE ECF-TYPE SIGMA FACTO"/>
    <property type="match status" value="1"/>
</dbReference>
<evidence type="ECO:0000256" key="3">
    <source>
        <dbReference type="ARBA" id="ARBA00023082"/>
    </source>
</evidence>
<dbReference type="InterPro" id="IPR013324">
    <property type="entry name" value="RNA_pol_sigma_r3/r4-like"/>
</dbReference>
<comment type="caution">
    <text evidence="7">The sequence shown here is derived from an EMBL/GenBank/DDBJ whole genome shotgun (WGS) entry which is preliminary data.</text>
</comment>
<comment type="similarity">
    <text evidence="1">Belongs to the sigma-70 factor family. ECF subfamily.</text>
</comment>
<dbReference type="InterPro" id="IPR014327">
    <property type="entry name" value="RNA_pol_sigma70_bacteroid"/>
</dbReference>
<name>A0A412QWI7_PHOVU</name>
<dbReference type="Pfam" id="PF04542">
    <property type="entry name" value="Sigma70_r2"/>
    <property type="match status" value="1"/>
</dbReference>
<dbReference type="SUPFAM" id="SSF88659">
    <property type="entry name" value="Sigma3 and sigma4 domains of RNA polymerase sigma factors"/>
    <property type="match status" value="1"/>
</dbReference>
<dbReference type="AlphaFoldDB" id="A0A412QWI7"/>
<dbReference type="InterPro" id="IPR036388">
    <property type="entry name" value="WH-like_DNA-bd_sf"/>
</dbReference>
<gene>
    <name evidence="7" type="ORF">DWX04_07350</name>
</gene>
<accession>A0A412QWI7</accession>
<keyword evidence="3" id="KW-0731">Sigma factor</keyword>
<dbReference type="Gene3D" id="1.10.10.10">
    <property type="entry name" value="Winged helix-like DNA-binding domain superfamily/Winged helix DNA-binding domain"/>
    <property type="match status" value="1"/>
</dbReference>
<keyword evidence="2" id="KW-0805">Transcription regulation</keyword>
<dbReference type="EMBL" id="QRXI01000007">
    <property type="protein sequence ID" value="RGT95275.1"/>
    <property type="molecule type" value="Genomic_DNA"/>
</dbReference>
<sequence>MKDLNTYDFNAVYAAYYKKSLYFVMSYVHDDMVAEDIVSDALVQLWKYLQERPIELFDGLLLTMLKNKSLNHLKQITIHNEVCKELADVYQRDLELRIASLEECKPDSLYSSDILRIYEQTMGQMSYQTRTIFQMSRLGEKTNVEIANELGVNIKTVEYHITKALKVLRINLKDYLILLFLLY</sequence>
<evidence type="ECO:0000313" key="8">
    <source>
        <dbReference type="Proteomes" id="UP000283833"/>
    </source>
</evidence>
<feature type="domain" description="RNA polymerase sigma factor 70 region 4 type 2" evidence="6">
    <location>
        <begin position="116"/>
        <end position="166"/>
    </location>
</feature>
<dbReference type="InterPro" id="IPR013249">
    <property type="entry name" value="RNA_pol_sigma70_r4_t2"/>
</dbReference>
<proteinExistence type="inferred from homology"/>
<protein>
    <submittedName>
        <fullName evidence="7">RNA polymerase sigma-70 factor</fullName>
    </submittedName>
</protein>
<dbReference type="PANTHER" id="PTHR43133:SF46">
    <property type="entry name" value="RNA POLYMERASE SIGMA-70 FACTOR ECF SUBFAMILY"/>
    <property type="match status" value="1"/>
</dbReference>
<evidence type="ECO:0000256" key="1">
    <source>
        <dbReference type="ARBA" id="ARBA00010641"/>
    </source>
</evidence>
<dbReference type="Gene3D" id="1.10.1740.10">
    <property type="match status" value="1"/>
</dbReference>
<evidence type="ECO:0000313" key="7">
    <source>
        <dbReference type="EMBL" id="RGT95275.1"/>
    </source>
</evidence>
<dbReference type="NCBIfam" id="TIGR02985">
    <property type="entry name" value="Sig70_bacteroi1"/>
    <property type="match status" value="1"/>
</dbReference>
<reference evidence="7 8" key="1">
    <citation type="submission" date="2018-08" db="EMBL/GenBank/DDBJ databases">
        <title>A genome reference for cultivated species of the human gut microbiota.</title>
        <authorList>
            <person name="Zou Y."/>
            <person name="Xue W."/>
            <person name="Luo G."/>
        </authorList>
    </citation>
    <scope>NUCLEOTIDE SEQUENCE [LARGE SCALE GENOMIC DNA]</scope>
    <source>
        <strain evidence="7 8">AF18-14</strain>
    </source>
</reference>
<dbReference type="InterPro" id="IPR014284">
    <property type="entry name" value="RNA_pol_sigma-70_dom"/>
</dbReference>
<dbReference type="Proteomes" id="UP000283833">
    <property type="component" value="Unassembled WGS sequence"/>
</dbReference>
<dbReference type="GO" id="GO:0003677">
    <property type="term" value="F:DNA binding"/>
    <property type="evidence" value="ECO:0007669"/>
    <property type="project" value="InterPro"/>
</dbReference>
<dbReference type="GO" id="GO:0016987">
    <property type="term" value="F:sigma factor activity"/>
    <property type="evidence" value="ECO:0007669"/>
    <property type="project" value="UniProtKB-KW"/>
</dbReference>
<evidence type="ECO:0000259" key="5">
    <source>
        <dbReference type="Pfam" id="PF04542"/>
    </source>
</evidence>
<evidence type="ECO:0000259" key="6">
    <source>
        <dbReference type="Pfam" id="PF08281"/>
    </source>
</evidence>
<evidence type="ECO:0000256" key="4">
    <source>
        <dbReference type="ARBA" id="ARBA00023163"/>
    </source>
</evidence>
<dbReference type="GO" id="GO:0006352">
    <property type="term" value="P:DNA-templated transcription initiation"/>
    <property type="evidence" value="ECO:0007669"/>
    <property type="project" value="InterPro"/>
</dbReference>
<organism evidence="7 8">
    <name type="scientific">Phocaeicola vulgatus</name>
    <name type="common">Bacteroides vulgatus</name>
    <dbReference type="NCBI Taxonomy" id="821"/>
    <lineage>
        <taxon>Bacteria</taxon>
        <taxon>Pseudomonadati</taxon>
        <taxon>Bacteroidota</taxon>
        <taxon>Bacteroidia</taxon>
        <taxon>Bacteroidales</taxon>
        <taxon>Bacteroidaceae</taxon>
        <taxon>Phocaeicola</taxon>
    </lineage>
</organism>
<evidence type="ECO:0000256" key="2">
    <source>
        <dbReference type="ARBA" id="ARBA00023015"/>
    </source>
</evidence>
<dbReference type="InterPro" id="IPR007627">
    <property type="entry name" value="RNA_pol_sigma70_r2"/>
</dbReference>
<feature type="domain" description="RNA polymerase sigma-70 region 2" evidence="5">
    <location>
        <begin position="13"/>
        <end position="75"/>
    </location>
</feature>
<keyword evidence="4" id="KW-0804">Transcription</keyword>
<dbReference type="Pfam" id="PF08281">
    <property type="entry name" value="Sigma70_r4_2"/>
    <property type="match status" value="1"/>
</dbReference>
<dbReference type="SUPFAM" id="SSF88946">
    <property type="entry name" value="Sigma2 domain of RNA polymerase sigma factors"/>
    <property type="match status" value="1"/>
</dbReference>